<protein>
    <submittedName>
        <fullName evidence="1">Uncharacterized protein</fullName>
    </submittedName>
</protein>
<reference evidence="1 2" key="1">
    <citation type="journal article" date="2013" name="Genome Announc.">
        <title>Draft Genome Sequence of the Cellulolytic, Mesophilic, Anaerobic Bacterium Clostridium termitidis Strain CT1112 (DSM 5398).</title>
        <authorList>
            <person name="Lal S."/>
            <person name="Ramachandran U."/>
            <person name="Zhang X."/>
            <person name="Munir R."/>
            <person name="Sparling R."/>
            <person name="Levin D.B."/>
        </authorList>
    </citation>
    <scope>NUCLEOTIDE SEQUENCE [LARGE SCALE GENOMIC DNA]</scope>
    <source>
        <strain evidence="1 2">CT1112</strain>
    </source>
</reference>
<dbReference type="EMBL" id="AORV01000054">
    <property type="protein sequence ID" value="EMS70498.1"/>
    <property type="molecule type" value="Genomic_DNA"/>
</dbReference>
<proteinExistence type="predicted"/>
<name>S0FPS9_RUMCE</name>
<comment type="caution">
    <text evidence="1">The sequence shown here is derived from an EMBL/GenBank/DDBJ whole genome shotgun (WGS) entry which is preliminary data.</text>
</comment>
<evidence type="ECO:0000313" key="1">
    <source>
        <dbReference type="EMBL" id="EMS70498.1"/>
    </source>
</evidence>
<dbReference type="Proteomes" id="UP000014155">
    <property type="component" value="Unassembled WGS sequence"/>
</dbReference>
<dbReference type="RefSeq" id="WP_004628442.1">
    <property type="nucleotide sequence ID" value="NZ_AORV01000054.1"/>
</dbReference>
<dbReference type="eggNOG" id="ENOG5032ZBY">
    <property type="taxonomic scope" value="Bacteria"/>
</dbReference>
<accession>S0FPS9</accession>
<keyword evidence="2" id="KW-1185">Reference proteome</keyword>
<sequence length="225" mass="25431">MAFIKNYGEFIERVNELGFMPLSDILPGLPSLAAETRKEAWHTGDFDTDPWCWKDKAAEEKQLAFGCILGGHKGFVSPGMYPYFYACCRPEETMEERWRQGVVSPEVKELWKLFETKTLLNTSDIRREAGVGKKGGSKVDRAIVELQKHYYITVAGNRRKIGKSGEPYGWPANVYDRVADWAPAGWLDKCADLEKAEAGCYIIDTGLKMGNNLKEADLRKVLAIR</sequence>
<dbReference type="InterPro" id="IPR056298">
    <property type="entry name" value="AlkZ-rel"/>
</dbReference>
<dbReference type="PATRIC" id="fig|1195236.3.peg.3966"/>
<gene>
    <name evidence="1" type="ORF">CTER_3752</name>
</gene>
<organism evidence="1 2">
    <name type="scientific">Ruminiclostridium cellobioparum subsp. termitidis CT1112</name>
    <dbReference type="NCBI Taxonomy" id="1195236"/>
    <lineage>
        <taxon>Bacteria</taxon>
        <taxon>Bacillati</taxon>
        <taxon>Bacillota</taxon>
        <taxon>Clostridia</taxon>
        <taxon>Eubacteriales</taxon>
        <taxon>Oscillospiraceae</taxon>
        <taxon>Ruminiclostridium</taxon>
    </lineage>
</organism>
<dbReference type="AlphaFoldDB" id="S0FPS9"/>
<dbReference type="Pfam" id="PF24741">
    <property type="entry name" value="AlkZ-rel"/>
    <property type="match status" value="1"/>
</dbReference>
<evidence type="ECO:0000313" key="2">
    <source>
        <dbReference type="Proteomes" id="UP000014155"/>
    </source>
</evidence>
<dbReference type="STRING" id="1195236.CTER_3752"/>